<dbReference type="EMBL" id="SWOV01000050">
    <property type="protein sequence ID" value="NFF89096.1"/>
    <property type="molecule type" value="Genomic_DNA"/>
</dbReference>
<protein>
    <submittedName>
        <fullName evidence="1">Uncharacterized protein</fullName>
    </submittedName>
</protein>
<evidence type="ECO:0000313" key="1">
    <source>
        <dbReference type="EMBL" id="NFF89096.1"/>
    </source>
</evidence>
<dbReference type="AlphaFoldDB" id="A0A0L9YBG4"/>
<accession>A0A0L9YBG4</accession>
<organism evidence="1 2">
    <name type="scientific">Clostridium botulinum</name>
    <dbReference type="NCBI Taxonomy" id="1491"/>
    <lineage>
        <taxon>Bacteria</taxon>
        <taxon>Bacillati</taxon>
        <taxon>Bacillota</taxon>
        <taxon>Clostridia</taxon>
        <taxon>Eubacteriales</taxon>
        <taxon>Clostridiaceae</taxon>
        <taxon>Clostridium</taxon>
    </lineage>
</organism>
<name>A0A0L9YBG4_CLOBO</name>
<dbReference type="Proteomes" id="UP000476820">
    <property type="component" value="Unassembled WGS sequence"/>
</dbReference>
<reference evidence="1 2" key="1">
    <citation type="submission" date="2019-04" db="EMBL/GenBank/DDBJ databases">
        <title>Genome sequencing of Clostridium botulinum Groups I-IV and Clostridium butyricum.</title>
        <authorList>
            <person name="Brunt J."/>
            <person name="Van Vliet A.H.M."/>
            <person name="Stringer S.C."/>
            <person name="Carter A.T."/>
            <person name="Peck M.W."/>
        </authorList>
    </citation>
    <scope>NUCLEOTIDE SEQUENCE [LARGE SCALE GENOMIC DNA]</scope>
    <source>
        <strain evidence="1 2">1605</strain>
    </source>
</reference>
<evidence type="ECO:0000313" key="2">
    <source>
        <dbReference type="Proteomes" id="UP000476820"/>
    </source>
</evidence>
<gene>
    <name evidence="1" type="ORF">FC774_14675</name>
</gene>
<proteinExistence type="predicted"/>
<comment type="caution">
    <text evidence="1">The sequence shown here is derived from an EMBL/GenBank/DDBJ whole genome shotgun (WGS) entry which is preliminary data.</text>
</comment>
<sequence length="178" mass="21616">MGFINNYLKERKKDIQQYVVIKDTTLENGDFLKKGSNFIIDFIRDNKICIHFPENTQSILNKYKEEFVTIDKLFEISMRYESNNNLHQHIEAALEDNKILSEQLYNSEQEKIHDREWYEIDKYEWGKEREELIDTIERVNNKTNIYKKTINKLCKKYNINKKEVLNIVENIKSNERER</sequence>
<dbReference type="RefSeq" id="WP_053342052.1">
    <property type="nucleotide sequence ID" value="NZ_LFPG01000022.1"/>
</dbReference>